<dbReference type="EMBL" id="JBHRZH010000048">
    <property type="protein sequence ID" value="MFC3766092.1"/>
    <property type="molecule type" value="Genomic_DNA"/>
</dbReference>
<dbReference type="SUPFAM" id="SSF47413">
    <property type="entry name" value="lambda repressor-like DNA-binding domains"/>
    <property type="match status" value="1"/>
</dbReference>
<dbReference type="InterPro" id="IPR001387">
    <property type="entry name" value="Cro/C1-type_HTH"/>
</dbReference>
<sequence length="261" mass="28577">MTVQTDRAPTVGDLLRTWRQRRRLTQLELANSSEVSARHLSFVETGRARPTREMILHLSEHLEVPLRQRNEVLLAGGFAPVYPEHELSEAPMSVVSAAVNQLLDAHPYPAVVVDRHWELVASNEPTALLLAGAASWLVEPPINVLRLSLHPEGMAPRIVNLAQWKAHLLGRLARQADVTGDPVLFALLDELRSLPGGSPDEPLPRDSLVVPLRYRLASGLELSMFSMTTVFGTPLDVTVSELAIETFYPASAETAAALVGS</sequence>
<dbReference type="SMART" id="SM00530">
    <property type="entry name" value="HTH_XRE"/>
    <property type="match status" value="1"/>
</dbReference>
<dbReference type="CDD" id="cd00093">
    <property type="entry name" value="HTH_XRE"/>
    <property type="match status" value="1"/>
</dbReference>
<dbReference type="InterPro" id="IPR041413">
    <property type="entry name" value="MLTR_LBD"/>
</dbReference>
<protein>
    <submittedName>
        <fullName evidence="2">Helix-turn-helix domain-containing protein</fullName>
    </submittedName>
</protein>
<dbReference type="Pfam" id="PF17765">
    <property type="entry name" value="MLTR_LBD"/>
    <property type="match status" value="1"/>
</dbReference>
<gene>
    <name evidence="2" type="ORF">ACFOUW_35025</name>
</gene>
<dbReference type="InterPro" id="IPR010982">
    <property type="entry name" value="Lambda_DNA-bd_dom_sf"/>
</dbReference>
<feature type="domain" description="HTH cro/C1-type" evidence="1">
    <location>
        <begin position="15"/>
        <end position="69"/>
    </location>
</feature>
<reference evidence="3" key="1">
    <citation type="journal article" date="2019" name="Int. J. Syst. Evol. Microbiol.">
        <title>The Global Catalogue of Microorganisms (GCM) 10K type strain sequencing project: providing services to taxonomists for standard genome sequencing and annotation.</title>
        <authorList>
            <consortium name="The Broad Institute Genomics Platform"/>
            <consortium name="The Broad Institute Genome Sequencing Center for Infectious Disease"/>
            <person name="Wu L."/>
            <person name="Ma J."/>
        </authorList>
    </citation>
    <scope>NUCLEOTIDE SEQUENCE [LARGE SCALE GENOMIC DNA]</scope>
    <source>
        <strain evidence="3">CGMCC 4.7241</strain>
    </source>
</reference>
<name>A0ABV7YNW4_9ACTN</name>
<accession>A0ABV7YNW4</accession>
<dbReference type="PANTHER" id="PTHR35010:SF4">
    <property type="entry name" value="BLL5781 PROTEIN"/>
    <property type="match status" value="1"/>
</dbReference>
<evidence type="ECO:0000313" key="3">
    <source>
        <dbReference type="Proteomes" id="UP001595699"/>
    </source>
</evidence>
<dbReference type="RefSeq" id="WP_205116715.1">
    <property type="nucleotide sequence ID" value="NZ_JAFBCM010000001.1"/>
</dbReference>
<dbReference type="PANTHER" id="PTHR35010">
    <property type="entry name" value="BLL4672 PROTEIN-RELATED"/>
    <property type="match status" value="1"/>
</dbReference>
<evidence type="ECO:0000313" key="2">
    <source>
        <dbReference type="EMBL" id="MFC3766092.1"/>
    </source>
</evidence>
<organism evidence="2 3">
    <name type="scientific">Tenggerimyces flavus</name>
    <dbReference type="NCBI Taxonomy" id="1708749"/>
    <lineage>
        <taxon>Bacteria</taxon>
        <taxon>Bacillati</taxon>
        <taxon>Actinomycetota</taxon>
        <taxon>Actinomycetes</taxon>
        <taxon>Propionibacteriales</taxon>
        <taxon>Nocardioidaceae</taxon>
        <taxon>Tenggerimyces</taxon>
    </lineage>
</organism>
<dbReference type="Gene3D" id="1.10.260.40">
    <property type="entry name" value="lambda repressor-like DNA-binding domains"/>
    <property type="match status" value="1"/>
</dbReference>
<dbReference type="PROSITE" id="PS50943">
    <property type="entry name" value="HTH_CROC1"/>
    <property type="match status" value="1"/>
</dbReference>
<dbReference type="Pfam" id="PF13560">
    <property type="entry name" value="HTH_31"/>
    <property type="match status" value="1"/>
</dbReference>
<comment type="caution">
    <text evidence="2">The sequence shown here is derived from an EMBL/GenBank/DDBJ whole genome shotgun (WGS) entry which is preliminary data.</text>
</comment>
<proteinExistence type="predicted"/>
<keyword evidence="3" id="KW-1185">Reference proteome</keyword>
<evidence type="ECO:0000259" key="1">
    <source>
        <dbReference type="PROSITE" id="PS50943"/>
    </source>
</evidence>
<dbReference type="Proteomes" id="UP001595699">
    <property type="component" value="Unassembled WGS sequence"/>
</dbReference>
<dbReference type="Gene3D" id="3.30.450.180">
    <property type="match status" value="1"/>
</dbReference>